<dbReference type="EMBL" id="OVEO01000010">
    <property type="protein sequence ID" value="SPQ98635.1"/>
    <property type="molecule type" value="Genomic_DNA"/>
</dbReference>
<keyword evidence="2" id="KW-0472">Membrane</keyword>
<accession>A0A3P3YEL6</accession>
<gene>
    <name evidence="4" type="ORF">PLBR_LOCUS5850</name>
</gene>
<dbReference type="SUPFAM" id="SSF57184">
    <property type="entry name" value="Growth factor receptor domain"/>
    <property type="match status" value="3"/>
</dbReference>
<protein>
    <recommendedName>
        <fullName evidence="3">Tyrosine-protein kinase ephrin type A/B receptor-like domain-containing protein</fullName>
    </recommendedName>
</protein>
<feature type="compositionally biased region" description="Polar residues" evidence="1">
    <location>
        <begin position="1279"/>
        <end position="1292"/>
    </location>
</feature>
<dbReference type="SMART" id="SM01411">
    <property type="entry name" value="Ephrin_rec_like"/>
    <property type="match status" value="8"/>
</dbReference>
<dbReference type="PANTHER" id="PTHR46967:SF2">
    <property type="entry name" value="SUSHI, VON WILLEBRAND FACTOR TYPE A, EGF AND PENTRAXIN DOMAIN-CONTAINING PROTEIN 1-LIKE"/>
    <property type="match status" value="1"/>
</dbReference>
<dbReference type="Pfam" id="PF07699">
    <property type="entry name" value="Ephrin_rec_like"/>
    <property type="match status" value="2"/>
</dbReference>
<dbReference type="SUPFAM" id="SSF49899">
    <property type="entry name" value="Concanavalin A-like lectins/glucanases"/>
    <property type="match status" value="1"/>
</dbReference>
<feature type="transmembrane region" description="Helical" evidence="2">
    <location>
        <begin position="799"/>
        <end position="819"/>
    </location>
</feature>
<dbReference type="InterPro" id="IPR006212">
    <property type="entry name" value="Furin_repeat"/>
</dbReference>
<feature type="domain" description="Tyrosine-protein kinase ephrin type A/B receptor-like" evidence="3">
    <location>
        <begin position="406"/>
        <end position="452"/>
    </location>
</feature>
<feature type="transmembrane region" description="Helical" evidence="2">
    <location>
        <begin position="891"/>
        <end position="911"/>
    </location>
</feature>
<feature type="region of interest" description="Disordered" evidence="1">
    <location>
        <begin position="1271"/>
        <end position="1308"/>
    </location>
</feature>
<dbReference type="Proteomes" id="UP000290189">
    <property type="component" value="Unassembled WGS sequence"/>
</dbReference>
<feature type="domain" description="Tyrosine-protein kinase ephrin type A/B receptor-like" evidence="3">
    <location>
        <begin position="648"/>
        <end position="696"/>
    </location>
</feature>
<organism evidence="4 5">
    <name type="scientific">Plasmodiophora brassicae</name>
    <name type="common">Clubroot disease agent</name>
    <dbReference type="NCBI Taxonomy" id="37360"/>
    <lineage>
        <taxon>Eukaryota</taxon>
        <taxon>Sar</taxon>
        <taxon>Rhizaria</taxon>
        <taxon>Endomyxa</taxon>
        <taxon>Phytomyxea</taxon>
        <taxon>Plasmodiophorida</taxon>
        <taxon>Plasmodiophoridae</taxon>
        <taxon>Plasmodiophora</taxon>
    </lineage>
</organism>
<dbReference type="InterPro" id="IPR013320">
    <property type="entry name" value="ConA-like_dom_sf"/>
</dbReference>
<feature type="transmembrane region" description="Helical" evidence="2">
    <location>
        <begin position="1005"/>
        <end position="1024"/>
    </location>
</feature>
<feature type="compositionally biased region" description="Polar residues" evidence="1">
    <location>
        <begin position="1299"/>
        <end position="1308"/>
    </location>
</feature>
<proteinExistence type="predicted"/>
<feature type="transmembrane region" description="Helical" evidence="2">
    <location>
        <begin position="1109"/>
        <end position="1127"/>
    </location>
</feature>
<feature type="transmembrane region" description="Helical" evidence="2">
    <location>
        <begin position="1077"/>
        <end position="1097"/>
    </location>
</feature>
<dbReference type="SMART" id="SM00261">
    <property type="entry name" value="FU"/>
    <property type="match status" value="4"/>
</dbReference>
<keyword evidence="2" id="KW-0812">Transmembrane</keyword>
<evidence type="ECO:0000256" key="1">
    <source>
        <dbReference type="SAM" id="MobiDB-lite"/>
    </source>
</evidence>
<feature type="transmembrane region" description="Helical" evidence="2">
    <location>
        <begin position="1139"/>
        <end position="1162"/>
    </location>
</feature>
<keyword evidence="4" id="KW-0496">Mitochondrion</keyword>
<name>A0A3P3YEL6_PLABS</name>
<dbReference type="InterPro" id="IPR011641">
    <property type="entry name" value="Tyr-kin_ephrin_A/B_rcpt-like"/>
</dbReference>
<evidence type="ECO:0000313" key="4">
    <source>
        <dbReference type="EMBL" id="SPQ98635.1"/>
    </source>
</evidence>
<sequence>MVYFHPSEGVRNDFLGFLSVLGPVPLPTSATLLANPNPMLQFPSLTTATSVSVAFWVQMCPGGTSCSGTAFSLAYSNSSVGTPTQTGTSLMVSLDASATGQPTLRIYFSSSCYRSYPIAGVLSTYVHVVVATGSNIGSMVVYINGRVTAPDPLATMTCSSPLLYNGGQWMLQASVSGVYVSNLRFFDRAIDQPQVSSVYSIVPVASYSGFRYPTPPWPPSPSPPPPLATGPILPQCPTGRYTSLPDMTSCAACPSGTVTNAHQTGCISCQAGYAPTPAQDACQQCSQGYYSDSGTTCTLCPYPTPVSPAGSQNASLCTYCRSGQVAVQGALPPNNVCQNCDPGTFATNGVNCTACSVGTISSLPGQAACTLCKPGTQPNPQMTLCLPCPAGSFGTTQGTCHPCAPGSYSSSGAESCTTCPGGTYSRTQSSSACLPCANGTVSQPGATSCTTCLAGTQANSNMTACLPCPDGQYSAIDGSACISCSDPYSVTGLSMTACKPCGLGKIPDARQQVCVSCPANQIRGNLSSGCQSCDPGLKANATECQACPPGYQADSGGRCAPCDPGHYTPQGTVSPPVYTCQICTNGTQPARGVQCEPCPPATYGSAGVCTQCPGGTYNNATGMTSCSSCPKGSFSSVKATGCTLCDLGQYAPLSGSGSCSLCQSGQYADTQGSSSCKPCPPNSNSNAIRATSRSSCSCKPGYYQSQSPTVSDDGYCTPCPIGGNCTSSGTIVPGVLPGYYRDINVDPLLIVLCSPSEACLAAIGNTSTTCAAGYRGIRCGTCGHEYFRLNNVCIACGSGAFGIVMLAITIFFVCCAFLVSATPSKAPFTSLGISLSSLQLIAVFANNLTDYWTPEIKTSISIASAFNLNLELFRPECAVHMDYWTKQQIKLTLPLMAMGLLLFITAMAVVGKRAWALFRGKQQSQHASTGSQMDVLTVSSTMKDRLIYASVLILKHGHTLLVSTALDPVNCIDVGAGQRVVQVDPSVSCNDPSYDSHIWFSYMSLFTYAIGIPVLFGAILGHHYKTCTLSTPKFERRFGDLTSPYTEKFFWWEVLNMFRRLVLLLTVNLIGTKFTELFSALAALFLALVLQSFCNPFRTTAQNRLSTLWNIYSVLILFSAAVLQAGANLPTGPTSTQQLILTVMVFVGFFCIVCYSIYCIGLELKLRQDLRRESQRDHLGGPKSLVQQSTLRKSDAAAWTSTHIDRSGLLTTTAFLPETSGMAFLPETSGMAFLPETSGMAVTPLDNPLQSTTITGSSYFGPQSLASMTLGQASRIEQRTSSPATMRYSSLRNMKPPGSLNNLSPHAQ</sequence>
<dbReference type="Gene3D" id="2.60.120.200">
    <property type="match status" value="1"/>
</dbReference>
<evidence type="ECO:0000313" key="5">
    <source>
        <dbReference type="Proteomes" id="UP000290189"/>
    </source>
</evidence>
<keyword evidence="2" id="KW-1133">Transmembrane helix</keyword>
<reference evidence="4 5" key="1">
    <citation type="submission" date="2018-03" db="EMBL/GenBank/DDBJ databases">
        <authorList>
            <person name="Fogelqvist J."/>
        </authorList>
    </citation>
    <scope>NUCLEOTIDE SEQUENCE [LARGE SCALE GENOMIC DNA]</scope>
</reference>
<evidence type="ECO:0000259" key="3">
    <source>
        <dbReference type="Pfam" id="PF07699"/>
    </source>
</evidence>
<dbReference type="PANTHER" id="PTHR46967">
    <property type="entry name" value="INSULIN-LIKE GROWTH FACTOR BINDING PROTEIN,N-TERMINAL"/>
    <property type="match status" value="1"/>
</dbReference>
<geneLocation type="mitochondrion" evidence="4"/>
<evidence type="ECO:0000256" key="2">
    <source>
        <dbReference type="SAM" id="Phobius"/>
    </source>
</evidence>
<feature type="transmembrane region" description="Helical" evidence="2">
    <location>
        <begin position="826"/>
        <end position="845"/>
    </location>
</feature>
<dbReference type="Gene3D" id="2.10.50.10">
    <property type="entry name" value="Tumor Necrosis Factor Receptor, subunit A, domain 2"/>
    <property type="match status" value="4"/>
</dbReference>
<dbReference type="InterPro" id="IPR009030">
    <property type="entry name" value="Growth_fac_rcpt_cys_sf"/>
</dbReference>